<feature type="transmembrane region" description="Helical" evidence="5">
    <location>
        <begin position="270"/>
        <end position="290"/>
    </location>
</feature>
<accession>A0ABS5QD41</accession>
<feature type="transmembrane region" description="Helical" evidence="5">
    <location>
        <begin position="136"/>
        <end position="155"/>
    </location>
</feature>
<feature type="transmembrane region" description="Helical" evidence="5">
    <location>
        <begin position="45"/>
        <end position="67"/>
    </location>
</feature>
<evidence type="ECO:0000256" key="5">
    <source>
        <dbReference type="SAM" id="Phobius"/>
    </source>
</evidence>
<dbReference type="Gene3D" id="1.20.1250.20">
    <property type="entry name" value="MFS general substrate transporter like domains"/>
    <property type="match status" value="2"/>
</dbReference>
<name>A0ABS5QD41_9PROT</name>
<evidence type="ECO:0000256" key="2">
    <source>
        <dbReference type="ARBA" id="ARBA00022989"/>
    </source>
</evidence>
<feature type="transmembrane region" description="Helical" evidence="5">
    <location>
        <begin position="202"/>
        <end position="227"/>
    </location>
</feature>
<dbReference type="InterPro" id="IPR036259">
    <property type="entry name" value="MFS_trans_sf"/>
</dbReference>
<dbReference type="EMBL" id="JAHCDA010000002">
    <property type="protein sequence ID" value="MBS7811609.1"/>
    <property type="molecule type" value="Genomic_DNA"/>
</dbReference>
<feature type="transmembrane region" description="Helical" evidence="5">
    <location>
        <begin position="103"/>
        <end position="124"/>
    </location>
</feature>
<evidence type="ECO:0000256" key="1">
    <source>
        <dbReference type="ARBA" id="ARBA00022692"/>
    </source>
</evidence>
<feature type="transmembrane region" description="Helical" evidence="5">
    <location>
        <begin position="363"/>
        <end position="381"/>
    </location>
</feature>
<dbReference type="PANTHER" id="PTHR23521">
    <property type="entry name" value="TRANSPORTER MFS SUPERFAMILY"/>
    <property type="match status" value="1"/>
</dbReference>
<feature type="region of interest" description="Disordered" evidence="4">
    <location>
        <begin position="391"/>
        <end position="419"/>
    </location>
</feature>
<dbReference type="InterPro" id="IPR047200">
    <property type="entry name" value="MFS_YcaD-like"/>
</dbReference>
<feature type="transmembrane region" description="Helical" evidence="5">
    <location>
        <begin position="330"/>
        <end position="357"/>
    </location>
</feature>
<keyword evidence="1 5" id="KW-0812">Transmembrane</keyword>
<dbReference type="CDD" id="cd17477">
    <property type="entry name" value="MFS_YcaD_like"/>
    <property type="match status" value="1"/>
</dbReference>
<keyword evidence="3 5" id="KW-0472">Membrane</keyword>
<dbReference type="PROSITE" id="PS50850">
    <property type="entry name" value="MFS"/>
    <property type="match status" value="1"/>
</dbReference>
<keyword evidence="8" id="KW-1185">Reference proteome</keyword>
<dbReference type="InterPro" id="IPR020846">
    <property type="entry name" value="MFS_dom"/>
</dbReference>
<dbReference type="RefSeq" id="WP_213670274.1">
    <property type="nucleotide sequence ID" value="NZ_JAHCDA010000002.1"/>
</dbReference>
<evidence type="ECO:0000259" key="6">
    <source>
        <dbReference type="PROSITE" id="PS50850"/>
    </source>
</evidence>
<protein>
    <submittedName>
        <fullName evidence="7">MFS transporter</fullName>
    </submittedName>
</protein>
<feature type="transmembrane region" description="Helical" evidence="5">
    <location>
        <begin position="239"/>
        <end position="258"/>
    </location>
</feature>
<feature type="domain" description="Major facilitator superfamily (MFS) profile" evidence="6">
    <location>
        <begin position="205"/>
        <end position="419"/>
    </location>
</feature>
<reference evidence="7 8" key="1">
    <citation type="submission" date="2021-05" db="EMBL/GenBank/DDBJ databases">
        <title>Roseococcus sp. XZZS9, whole genome shotgun sequencing project.</title>
        <authorList>
            <person name="Zhao G."/>
            <person name="Shen L."/>
        </authorList>
    </citation>
    <scope>NUCLEOTIDE SEQUENCE [LARGE SCALE GENOMIC DNA]</scope>
    <source>
        <strain evidence="7 8">XZZS9</strain>
    </source>
</reference>
<evidence type="ECO:0000313" key="8">
    <source>
        <dbReference type="Proteomes" id="UP000766336"/>
    </source>
</evidence>
<dbReference type="Pfam" id="PF07690">
    <property type="entry name" value="MFS_1"/>
    <property type="match status" value="1"/>
</dbReference>
<feature type="transmembrane region" description="Helical" evidence="5">
    <location>
        <begin position="161"/>
        <end position="182"/>
    </location>
</feature>
<gene>
    <name evidence="7" type="ORF">KHU32_11735</name>
</gene>
<evidence type="ECO:0000256" key="3">
    <source>
        <dbReference type="ARBA" id="ARBA00023136"/>
    </source>
</evidence>
<comment type="caution">
    <text evidence="7">The sequence shown here is derived from an EMBL/GenBank/DDBJ whole genome shotgun (WGS) entry which is preliminary data.</text>
</comment>
<dbReference type="Proteomes" id="UP000766336">
    <property type="component" value="Unassembled WGS sequence"/>
</dbReference>
<dbReference type="SUPFAM" id="SSF103473">
    <property type="entry name" value="MFS general substrate transporter"/>
    <property type="match status" value="1"/>
</dbReference>
<sequence length="419" mass="43406">MQTDRLTSALPVIAALLAGFGLLQLGNTLQGTLLAVRGGMEGFSPTVIGMIGGAFFAGLMAGSLVTGRLIRRVGKTRSFAALASMASMVPILHLLWIDPVVWIVARMLTGFCFAGLFVVVESWLNAAAINQMRGQILSIYGMTGLVAGVMGQLLLPVADPGGYVLFAVVSLILTGAVLPLTLSQADPPPLPTGTLRIDLRRLYAQAPFGLAAAFLCGVSTGAFFSLAPVLAQSIGLQHQGVAVFMATGAIGAAAMIWPLGALSDRMDRRLLVVATATVAAIALAGMTQFTPSGASTWIYFVLVFLFGGLVVPIYSVVLAHVNDSVPPSEFVAASGGMLIAQGAGAALGPLVIGAAMTAFGPRALPALTVVAQILIVLLGFWQIRRHAAPARTEEFQPQPPTPVGTELIAVSQEKTAPPR</sequence>
<dbReference type="InterPro" id="IPR011701">
    <property type="entry name" value="MFS"/>
</dbReference>
<organism evidence="7 8">
    <name type="scientific">Roseococcus pinisoli</name>
    <dbReference type="NCBI Taxonomy" id="2835040"/>
    <lineage>
        <taxon>Bacteria</taxon>
        <taxon>Pseudomonadati</taxon>
        <taxon>Pseudomonadota</taxon>
        <taxon>Alphaproteobacteria</taxon>
        <taxon>Acetobacterales</taxon>
        <taxon>Roseomonadaceae</taxon>
        <taxon>Roseococcus</taxon>
    </lineage>
</organism>
<evidence type="ECO:0000313" key="7">
    <source>
        <dbReference type="EMBL" id="MBS7811609.1"/>
    </source>
</evidence>
<feature type="transmembrane region" description="Helical" evidence="5">
    <location>
        <begin position="79"/>
        <end position="97"/>
    </location>
</feature>
<feature type="transmembrane region" description="Helical" evidence="5">
    <location>
        <begin position="296"/>
        <end position="318"/>
    </location>
</feature>
<keyword evidence="2 5" id="KW-1133">Transmembrane helix</keyword>
<proteinExistence type="predicted"/>
<dbReference type="PANTHER" id="PTHR23521:SF3">
    <property type="entry name" value="MFS TRANSPORTER"/>
    <property type="match status" value="1"/>
</dbReference>
<evidence type="ECO:0000256" key="4">
    <source>
        <dbReference type="SAM" id="MobiDB-lite"/>
    </source>
</evidence>